<evidence type="ECO:0000313" key="4">
    <source>
        <dbReference type="EMBL" id="KAG2938698.1"/>
    </source>
</evidence>
<accession>A0A8T1GM60</accession>
<name>A0A8T1GM60_9STRA</name>
<organism evidence="6 8">
    <name type="scientific">Phytophthora cactorum</name>
    <dbReference type="NCBI Taxonomy" id="29920"/>
    <lineage>
        <taxon>Eukaryota</taxon>
        <taxon>Sar</taxon>
        <taxon>Stramenopiles</taxon>
        <taxon>Oomycota</taxon>
        <taxon>Peronosporomycetes</taxon>
        <taxon>Peronosporales</taxon>
        <taxon>Peronosporaceae</taxon>
        <taxon>Phytophthora</taxon>
    </lineage>
</organism>
<feature type="compositionally biased region" description="Basic and acidic residues" evidence="1">
    <location>
        <begin position="17"/>
        <end position="27"/>
    </location>
</feature>
<dbReference type="Proteomes" id="UP000735874">
    <property type="component" value="Unassembled WGS sequence"/>
</dbReference>
<evidence type="ECO:0000313" key="5">
    <source>
        <dbReference type="EMBL" id="KAG2953281.1"/>
    </source>
</evidence>
<gene>
    <name evidence="3" type="ORF">PC113_g2876</name>
    <name evidence="4" type="ORF">PC115_g3622</name>
    <name evidence="5" type="ORF">PC117_g2172</name>
    <name evidence="6" type="ORF">PC118_g2113</name>
    <name evidence="7" type="ORF">PC129_g3617</name>
</gene>
<proteinExistence type="predicted"/>
<keyword evidence="2" id="KW-0472">Membrane</keyword>
<feature type="region of interest" description="Disordered" evidence="1">
    <location>
        <begin position="17"/>
        <end position="42"/>
    </location>
</feature>
<dbReference type="Proteomes" id="UP000760860">
    <property type="component" value="Unassembled WGS sequence"/>
</dbReference>
<dbReference type="EMBL" id="RCMV01000075">
    <property type="protein sequence ID" value="KAG3225746.1"/>
    <property type="molecule type" value="Genomic_DNA"/>
</dbReference>
<dbReference type="EMBL" id="RCML01000029">
    <property type="protein sequence ID" value="KAG2997121.1"/>
    <property type="molecule type" value="Genomic_DNA"/>
</dbReference>
<evidence type="ECO:0000256" key="2">
    <source>
        <dbReference type="SAM" id="Phobius"/>
    </source>
</evidence>
<keyword evidence="2" id="KW-0812">Transmembrane</keyword>
<dbReference type="Proteomes" id="UP000736787">
    <property type="component" value="Unassembled WGS sequence"/>
</dbReference>
<evidence type="ECO:0000313" key="3">
    <source>
        <dbReference type="EMBL" id="KAG2866449.1"/>
    </source>
</evidence>
<dbReference type="EMBL" id="RCMK01000027">
    <property type="protein sequence ID" value="KAG2953281.1"/>
    <property type="molecule type" value="Genomic_DNA"/>
</dbReference>
<evidence type="ECO:0000313" key="6">
    <source>
        <dbReference type="EMBL" id="KAG2997121.1"/>
    </source>
</evidence>
<feature type="transmembrane region" description="Helical" evidence="2">
    <location>
        <begin position="292"/>
        <end position="314"/>
    </location>
</feature>
<sequence>MAAVLVDPALILSVESSESKDHNRCDGESSSSDVSQDDTMQQNTPEWPLIVDTVASEPDSDSGSWLFDTMAGEWTFVPLTAQTVQVALDAVRYQKNYARTVTTRLCVHYINTIRVRVSSGVMSYLFSVDGCQLSQVEPTGRCDIYYCRPYTYEVQVTQKAVGSDVFMVQSIYKTVDQKSLTELREDSNLDFSTVPEADIGTGIDSVIKQADTRLQSQQPKAWQDVDGGLLQRSSSFDDEEPIAWTSDANNFLDSQSQINDEQLSLRAEPVSMAASESKKDAAVGTESEEASVVAIVGIVAVAIAAIAFVIALVVGRWRARRNTSQYVVNLEYSPLRSTLNTVENTLSMTSRDSVIGADTKPDLEKETAFFGHVARV</sequence>
<dbReference type="EMBL" id="RCMI01000062">
    <property type="protein sequence ID" value="KAG2938698.1"/>
    <property type="molecule type" value="Genomic_DNA"/>
</dbReference>
<keyword evidence="2" id="KW-1133">Transmembrane helix</keyword>
<feature type="compositionally biased region" description="Polar residues" evidence="1">
    <location>
        <begin position="28"/>
        <end position="42"/>
    </location>
</feature>
<protein>
    <submittedName>
        <fullName evidence="6">Uncharacterized protein</fullName>
    </submittedName>
</protein>
<dbReference type="Proteomes" id="UP000774804">
    <property type="component" value="Unassembled WGS sequence"/>
</dbReference>
<evidence type="ECO:0000313" key="7">
    <source>
        <dbReference type="EMBL" id="KAG3225746.1"/>
    </source>
</evidence>
<dbReference type="VEuPathDB" id="FungiDB:PC110_g5160"/>
<reference evidence="6" key="1">
    <citation type="submission" date="2018-10" db="EMBL/GenBank/DDBJ databases">
        <title>Effector identification in a new, highly contiguous assembly of the strawberry crown rot pathogen Phytophthora cactorum.</title>
        <authorList>
            <person name="Armitage A.D."/>
            <person name="Nellist C.F."/>
            <person name="Bates H."/>
            <person name="Vickerstaff R.J."/>
            <person name="Harrison R.J."/>
        </authorList>
    </citation>
    <scope>NUCLEOTIDE SEQUENCE</scope>
    <source>
        <strain evidence="3">15-7</strain>
        <strain evidence="4">4032</strain>
        <strain evidence="5">4040</strain>
        <strain evidence="6">P415</strain>
        <strain evidence="7">P421</strain>
    </source>
</reference>
<dbReference type="Proteomes" id="UP000697107">
    <property type="component" value="Unassembled WGS sequence"/>
</dbReference>
<dbReference type="EMBL" id="RCMG01000040">
    <property type="protein sequence ID" value="KAG2866449.1"/>
    <property type="molecule type" value="Genomic_DNA"/>
</dbReference>
<evidence type="ECO:0000313" key="8">
    <source>
        <dbReference type="Proteomes" id="UP000697107"/>
    </source>
</evidence>
<comment type="caution">
    <text evidence="6">The sequence shown here is derived from an EMBL/GenBank/DDBJ whole genome shotgun (WGS) entry which is preliminary data.</text>
</comment>
<evidence type="ECO:0000256" key="1">
    <source>
        <dbReference type="SAM" id="MobiDB-lite"/>
    </source>
</evidence>
<dbReference type="AlphaFoldDB" id="A0A8T1GM60"/>